<proteinExistence type="predicted"/>
<dbReference type="EMBL" id="FUXE01000002">
    <property type="protein sequence ID" value="SJZ49325.1"/>
    <property type="molecule type" value="Genomic_DNA"/>
</dbReference>
<evidence type="ECO:0000256" key="1">
    <source>
        <dbReference type="SAM" id="MobiDB-lite"/>
    </source>
</evidence>
<dbReference type="InterPro" id="IPR036922">
    <property type="entry name" value="Rieske_2Fe-2S_sf"/>
</dbReference>
<dbReference type="Gene3D" id="2.102.10.10">
    <property type="entry name" value="Rieske [2Fe-2S] iron-sulphur domain"/>
    <property type="match status" value="1"/>
</dbReference>
<keyword evidence="2" id="KW-0223">Dioxygenase</keyword>
<sequence>MQKHCSYIRRLLGKRRGTALLLASSLLSSLLVGCLYESESTIPPYPVYYQVDFSSSIGKALIPPGGYLRVEHTEVAHSAIGYGGLLIIHSLQGNNTFYAYDLSCPYERKREVKIFFNDRYEGECPQCKSRFSIQYGDGSPLSEPARTPLRRYSVHPSPQGLTVRN</sequence>
<dbReference type="PROSITE" id="PS51257">
    <property type="entry name" value="PROKAR_LIPOPROTEIN"/>
    <property type="match status" value="1"/>
</dbReference>
<dbReference type="Proteomes" id="UP000190121">
    <property type="component" value="Unassembled WGS sequence"/>
</dbReference>
<name>A0A1T4L3M6_9PORP</name>
<dbReference type="GO" id="GO:0051213">
    <property type="term" value="F:dioxygenase activity"/>
    <property type="evidence" value="ECO:0007669"/>
    <property type="project" value="UniProtKB-KW"/>
</dbReference>
<gene>
    <name evidence="2" type="ORF">SAMN02745171_00298</name>
</gene>
<reference evidence="3" key="1">
    <citation type="submission" date="2017-02" db="EMBL/GenBank/DDBJ databases">
        <authorList>
            <person name="Varghese N."/>
            <person name="Submissions S."/>
        </authorList>
    </citation>
    <scope>NUCLEOTIDE SEQUENCE [LARGE SCALE GENOMIC DNA]</scope>
    <source>
        <strain evidence="3">ATCC 51356</strain>
    </source>
</reference>
<dbReference type="STRING" id="29524.SAMN02745171_00298"/>
<protein>
    <submittedName>
        <fullName evidence="2">Ferredoxin subunit of nitrite reductase or a ring-hydroxylating dioxygenase</fullName>
    </submittedName>
</protein>
<dbReference type="OrthoDB" id="1121472at2"/>
<evidence type="ECO:0000313" key="3">
    <source>
        <dbReference type="Proteomes" id="UP000190121"/>
    </source>
</evidence>
<keyword evidence="3" id="KW-1185">Reference proteome</keyword>
<evidence type="ECO:0000313" key="2">
    <source>
        <dbReference type="EMBL" id="SJZ49325.1"/>
    </source>
</evidence>
<dbReference type="RefSeq" id="WP_078736262.1">
    <property type="nucleotide sequence ID" value="NZ_FUXE01000002.1"/>
</dbReference>
<feature type="region of interest" description="Disordered" evidence="1">
    <location>
        <begin position="138"/>
        <end position="165"/>
    </location>
</feature>
<dbReference type="GO" id="GO:0051537">
    <property type="term" value="F:2 iron, 2 sulfur cluster binding"/>
    <property type="evidence" value="ECO:0007669"/>
    <property type="project" value="InterPro"/>
</dbReference>
<accession>A0A1T4L3M6</accession>
<keyword evidence="2" id="KW-0560">Oxidoreductase</keyword>
<dbReference type="AlphaFoldDB" id="A0A1T4L3M6"/>
<organism evidence="2 3">
    <name type="scientific">Porphyromonas circumdentaria</name>
    <dbReference type="NCBI Taxonomy" id="29524"/>
    <lineage>
        <taxon>Bacteria</taxon>
        <taxon>Pseudomonadati</taxon>
        <taxon>Bacteroidota</taxon>
        <taxon>Bacteroidia</taxon>
        <taxon>Bacteroidales</taxon>
        <taxon>Porphyromonadaceae</taxon>
        <taxon>Porphyromonas</taxon>
    </lineage>
</organism>